<name>A0A9X3PGA2_9ACTN</name>
<evidence type="ECO:0000313" key="2">
    <source>
        <dbReference type="EMBL" id="MDA1384387.1"/>
    </source>
</evidence>
<dbReference type="RefSeq" id="WP_270120833.1">
    <property type="nucleotide sequence ID" value="NZ_BAAAOM010000004.1"/>
</dbReference>
<reference evidence="3 5" key="2">
    <citation type="submission" date="2023-07" db="EMBL/GenBank/DDBJ databases">
        <title>Sequencing the genomes of 1000 actinobacteria strains.</title>
        <authorList>
            <person name="Klenk H.-P."/>
        </authorList>
    </citation>
    <scope>NUCLEOTIDE SEQUENCE [LARGE SCALE GENOMIC DNA]</scope>
    <source>
        <strain evidence="3 5">DSM 44724</strain>
    </source>
</reference>
<dbReference type="Proteomes" id="UP001183604">
    <property type="component" value="Unassembled WGS sequence"/>
</dbReference>
<evidence type="ECO:0000313" key="3">
    <source>
        <dbReference type="EMBL" id="MDR7339179.1"/>
    </source>
</evidence>
<evidence type="ECO:0000313" key="5">
    <source>
        <dbReference type="Proteomes" id="UP001183604"/>
    </source>
</evidence>
<dbReference type="EMBL" id="JAPZVQ010000002">
    <property type="protein sequence ID" value="MDA1384387.1"/>
    <property type="molecule type" value="Genomic_DNA"/>
</dbReference>
<protein>
    <submittedName>
        <fullName evidence="2">Uncharacterized protein</fullName>
    </submittedName>
</protein>
<dbReference type="Proteomes" id="UP001145799">
    <property type="component" value="Unassembled WGS sequence"/>
</dbReference>
<keyword evidence="5" id="KW-1185">Reference proteome</keyword>
<sequence length="85" mass="9138">MLSSVIAASFPLMIAVYPRRRRVIAVRAGRPGNLQDTFTGSRSGDPALRAPAMEKGRSGAGTARVLVRPNGRIHSGHGQRSDDRE</sequence>
<gene>
    <name evidence="3" type="ORF">J2S69_002898</name>
    <name evidence="2" type="ORF">O2L01_05285</name>
</gene>
<organism evidence="2 4">
    <name type="scientific">Glycomyces lechevalierae</name>
    <dbReference type="NCBI Taxonomy" id="256034"/>
    <lineage>
        <taxon>Bacteria</taxon>
        <taxon>Bacillati</taxon>
        <taxon>Actinomycetota</taxon>
        <taxon>Actinomycetes</taxon>
        <taxon>Glycomycetales</taxon>
        <taxon>Glycomycetaceae</taxon>
        <taxon>Glycomyces</taxon>
    </lineage>
</organism>
<feature type="region of interest" description="Disordered" evidence="1">
    <location>
        <begin position="31"/>
        <end position="61"/>
    </location>
</feature>
<dbReference type="EMBL" id="JAVDYD010000001">
    <property type="protein sequence ID" value="MDR7339179.1"/>
    <property type="molecule type" value="Genomic_DNA"/>
</dbReference>
<comment type="caution">
    <text evidence="2">The sequence shown here is derived from an EMBL/GenBank/DDBJ whole genome shotgun (WGS) entry which is preliminary data.</text>
</comment>
<evidence type="ECO:0000313" key="4">
    <source>
        <dbReference type="Proteomes" id="UP001145799"/>
    </source>
</evidence>
<proteinExistence type="predicted"/>
<dbReference type="AlphaFoldDB" id="A0A9X3PGA2"/>
<reference evidence="2" key="1">
    <citation type="submission" date="2022-12" db="EMBL/GenBank/DDBJ databases">
        <title>Gycomyces niveus sp.nov., a novel actinomycete isolated from soil in Shouguang.</title>
        <authorList>
            <person name="Yang X."/>
        </authorList>
    </citation>
    <scope>NUCLEOTIDE SEQUENCE</scope>
    <source>
        <strain evidence="2">DSM 44724</strain>
    </source>
</reference>
<accession>A0A9X3PGA2</accession>
<evidence type="ECO:0000256" key="1">
    <source>
        <dbReference type="SAM" id="MobiDB-lite"/>
    </source>
</evidence>